<dbReference type="InterPro" id="IPR050483">
    <property type="entry name" value="CoA-transferase_III_domain"/>
</dbReference>
<organism evidence="2">
    <name type="scientific">marine metagenome</name>
    <dbReference type="NCBI Taxonomy" id="408172"/>
    <lineage>
        <taxon>unclassified sequences</taxon>
        <taxon>metagenomes</taxon>
        <taxon>ecological metagenomes</taxon>
    </lineage>
</organism>
<dbReference type="InterPro" id="IPR003673">
    <property type="entry name" value="CoA-Trfase_fam_III"/>
</dbReference>
<protein>
    <submittedName>
        <fullName evidence="2">Uncharacterized protein</fullName>
    </submittedName>
</protein>
<evidence type="ECO:0000313" key="2">
    <source>
        <dbReference type="EMBL" id="SUZ97472.1"/>
    </source>
</evidence>
<dbReference type="Gene3D" id="3.30.1540.10">
    <property type="entry name" value="formyl-coa transferase, domain 3"/>
    <property type="match status" value="1"/>
</dbReference>
<dbReference type="InterPro" id="IPR023606">
    <property type="entry name" value="CoA-Trfase_III_dom_1_sf"/>
</dbReference>
<dbReference type="Pfam" id="PF02515">
    <property type="entry name" value="CoA_transf_3"/>
    <property type="match status" value="1"/>
</dbReference>
<dbReference type="InterPro" id="IPR044855">
    <property type="entry name" value="CoA-Trfase_III_dom3_sf"/>
</dbReference>
<sequence length="406" mass="44091">MDMTSDADSETPGPLEGVRVLDLTSMISGPVATMMLADQGAEVIKVEPPGGELVRHMGRNTGGLTSVFLSANRSKRSIGLDLKNPAGVDVLKQLIPTADVFVQNFRPGAIDRMGLGESVVRDLNASIIYVSISGFGETGPYAHKRVYDPVIQALSGLADIQMDAASGRPQMIRTIIPDKTTSVTAAQAITAALYCRERTGEGQHVKLAMLDTMVAYLWPEGMARYTFADRAPEPMKGEPSPDLIYRTEDGYITAGAISDKEWQGMCRALERPQWIDDERFRTTNARVVNGKLRRELTAEVLLTRASTEWLERLDQEGVPSAPVLGRHEVIDHPQIRANEMIVEEVHPVVGPIRQARPAARFDRTPARIRGPAPELGADTMALLGELGCSEVEIGELVATGAVVAKD</sequence>
<dbReference type="PANTHER" id="PTHR48207:SF3">
    <property type="entry name" value="SUCCINATE--HYDROXYMETHYLGLUTARATE COA-TRANSFERASE"/>
    <property type="match status" value="1"/>
</dbReference>
<gene>
    <name evidence="2" type="ORF">METZ01_LOCUS50326</name>
</gene>
<name>A0A381S074_9ZZZZ</name>
<dbReference type="AlphaFoldDB" id="A0A381S074"/>
<keyword evidence="1" id="KW-0808">Transferase</keyword>
<dbReference type="PANTHER" id="PTHR48207">
    <property type="entry name" value="SUCCINATE--HYDROXYMETHYLGLUTARATE COA-TRANSFERASE"/>
    <property type="match status" value="1"/>
</dbReference>
<accession>A0A381S074</accession>
<dbReference type="EMBL" id="UINC01002513">
    <property type="protein sequence ID" value="SUZ97472.1"/>
    <property type="molecule type" value="Genomic_DNA"/>
</dbReference>
<dbReference type="SUPFAM" id="SSF89796">
    <property type="entry name" value="CoA-transferase family III (CaiB/BaiF)"/>
    <property type="match status" value="1"/>
</dbReference>
<evidence type="ECO:0000256" key="1">
    <source>
        <dbReference type="ARBA" id="ARBA00022679"/>
    </source>
</evidence>
<dbReference type="GO" id="GO:0008410">
    <property type="term" value="F:CoA-transferase activity"/>
    <property type="evidence" value="ECO:0007669"/>
    <property type="project" value="TreeGrafter"/>
</dbReference>
<dbReference type="Gene3D" id="3.40.50.10540">
    <property type="entry name" value="Crotonobetainyl-coa:carnitine coa-transferase, domain 1"/>
    <property type="match status" value="1"/>
</dbReference>
<proteinExistence type="predicted"/>
<reference evidence="2" key="1">
    <citation type="submission" date="2018-05" db="EMBL/GenBank/DDBJ databases">
        <authorList>
            <person name="Lanie J.A."/>
            <person name="Ng W.-L."/>
            <person name="Kazmierczak K.M."/>
            <person name="Andrzejewski T.M."/>
            <person name="Davidsen T.M."/>
            <person name="Wayne K.J."/>
            <person name="Tettelin H."/>
            <person name="Glass J.I."/>
            <person name="Rusch D."/>
            <person name="Podicherti R."/>
            <person name="Tsui H.-C.T."/>
            <person name="Winkler M.E."/>
        </authorList>
    </citation>
    <scope>NUCLEOTIDE SEQUENCE</scope>
</reference>